<dbReference type="Proteomes" id="UP000091857">
    <property type="component" value="Chromosome 9"/>
</dbReference>
<dbReference type="PANTHER" id="PTHR33624:SF17">
    <property type="entry name" value="OS07G0687400 PROTEIN"/>
    <property type="match status" value="1"/>
</dbReference>
<reference evidence="4" key="1">
    <citation type="journal article" date="2016" name="Nat. Biotechnol.">
        <title>Sequencing wild and cultivated cassava and related species reveals extensive interspecific hybridization and genetic diversity.</title>
        <authorList>
            <person name="Bredeson J.V."/>
            <person name="Lyons J.B."/>
            <person name="Prochnik S.E."/>
            <person name="Wu G.A."/>
            <person name="Ha C.M."/>
            <person name="Edsinger-Gonzales E."/>
            <person name="Grimwood J."/>
            <person name="Schmutz J."/>
            <person name="Rabbi I.Y."/>
            <person name="Egesi C."/>
            <person name="Nauluvula P."/>
            <person name="Lebot V."/>
            <person name="Ndunguru J."/>
            <person name="Mkamilo G."/>
            <person name="Bart R.S."/>
            <person name="Setter T.L."/>
            <person name="Gleadow R.M."/>
            <person name="Kulakow P."/>
            <person name="Ferguson M.E."/>
            <person name="Rounsley S."/>
            <person name="Rokhsar D.S."/>
        </authorList>
    </citation>
    <scope>NUCLEOTIDE SEQUENCE [LARGE SCALE GENOMIC DNA]</scope>
    <source>
        <strain evidence="4">cv. AM560-2</strain>
    </source>
</reference>
<dbReference type="InterPro" id="IPR008889">
    <property type="entry name" value="VQ"/>
</dbReference>
<evidence type="ECO:0000256" key="1">
    <source>
        <dbReference type="SAM" id="MobiDB-lite"/>
    </source>
</evidence>
<feature type="region of interest" description="Disordered" evidence="1">
    <location>
        <begin position="1"/>
        <end position="23"/>
    </location>
</feature>
<organism evidence="3 4">
    <name type="scientific">Manihot esculenta</name>
    <name type="common">Cassava</name>
    <name type="synonym">Jatropha manihot</name>
    <dbReference type="NCBI Taxonomy" id="3983"/>
    <lineage>
        <taxon>Eukaryota</taxon>
        <taxon>Viridiplantae</taxon>
        <taxon>Streptophyta</taxon>
        <taxon>Embryophyta</taxon>
        <taxon>Tracheophyta</taxon>
        <taxon>Spermatophyta</taxon>
        <taxon>Magnoliopsida</taxon>
        <taxon>eudicotyledons</taxon>
        <taxon>Gunneridae</taxon>
        <taxon>Pentapetalae</taxon>
        <taxon>rosids</taxon>
        <taxon>fabids</taxon>
        <taxon>Malpighiales</taxon>
        <taxon>Euphorbiaceae</taxon>
        <taxon>Crotonoideae</taxon>
        <taxon>Manihoteae</taxon>
        <taxon>Manihot</taxon>
    </lineage>
</organism>
<dbReference type="InterPro" id="IPR039335">
    <property type="entry name" value="SIB1/2"/>
</dbReference>
<gene>
    <name evidence="3" type="ORF">MANES_09G150100v8</name>
</gene>
<evidence type="ECO:0000313" key="3">
    <source>
        <dbReference type="EMBL" id="OAY42055.1"/>
    </source>
</evidence>
<name>A0A2C9VAZ2_MANES</name>
<sequence length="135" mass="15320">MDKFIEQSSQLLQRPKSRKLSKKMKRPVKITYISSPTMFTATNASEFRAIVQEFTGKDSKVLDNWDPCTATSNEESTMEVLNNSETTSRLTMESESADHIFLNYASSSSPEMEDSFFWNGVSESLFGFQSPCLFV</sequence>
<proteinExistence type="predicted"/>
<evidence type="ECO:0000313" key="4">
    <source>
        <dbReference type="Proteomes" id="UP000091857"/>
    </source>
</evidence>
<dbReference type="PANTHER" id="PTHR33624">
    <property type="entry name" value="SIGMA FACTOR BINDING PROTEIN 1, CHLOROPLASTIC"/>
    <property type="match status" value="1"/>
</dbReference>
<accession>A0A2C9VAZ2</accession>
<feature type="compositionally biased region" description="Polar residues" evidence="1">
    <location>
        <begin position="1"/>
        <end position="12"/>
    </location>
</feature>
<evidence type="ECO:0000259" key="2">
    <source>
        <dbReference type="Pfam" id="PF05678"/>
    </source>
</evidence>
<feature type="domain" description="VQ" evidence="2">
    <location>
        <begin position="33"/>
        <end position="59"/>
    </location>
</feature>
<dbReference type="Gramene" id="Manes.09G150100.1.v8.1">
    <property type="protein sequence ID" value="Manes.09G150100.1.v8.1.CDS.1"/>
    <property type="gene ID" value="Manes.09G150100.v8.1"/>
</dbReference>
<dbReference type="EMBL" id="CM004395">
    <property type="protein sequence ID" value="OAY42055.1"/>
    <property type="molecule type" value="Genomic_DNA"/>
</dbReference>
<dbReference type="AlphaFoldDB" id="A0A2C9VAZ2"/>
<dbReference type="OMA" id="AENLFGF"/>
<keyword evidence="4" id="KW-1185">Reference proteome</keyword>
<dbReference type="Pfam" id="PF05678">
    <property type="entry name" value="VQ"/>
    <property type="match status" value="1"/>
</dbReference>
<comment type="caution">
    <text evidence="3">The sequence shown here is derived from an EMBL/GenBank/DDBJ whole genome shotgun (WGS) entry which is preliminary data.</text>
</comment>
<protein>
    <recommendedName>
        <fullName evidence="2">VQ domain-containing protein</fullName>
    </recommendedName>
</protein>